<evidence type="ECO:0000256" key="6">
    <source>
        <dbReference type="ARBA" id="ARBA00022617"/>
    </source>
</evidence>
<dbReference type="PIRSF" id="PIRSF005890">
    <property type="entry name" value="Phot_II_cyt_c550"/>
    <property type="match status" value="1"/>
</dbReference>
<dbReference type="eggNOG" id="COG2010">
    <property type="taxonomic scope" value="Bacteria"/>
</dbReference>
<dbReference type="InterPro" id="IPR029490">
    <property type="entry name" value="Cytochrom_C550"/>
</dbReference>
<keyword evidence="4" id="KW-0813">Transport</keyword>
<dbReference type="SUPFAM" id="SSF46626">
    <property type="entry name" value="Cytochrome c"/>
    <property type="match status" value="1"/>
</dbReference>
<dbReference type="OrthoDB" id="486949at2"/>
<evidence type="ECO:0000256" key="11">
    <source>
        <dbReference type="ARBA" id="ARBA00023276"/>
    </source>
</evidence>
<dbReference type="NCBIfam" id="TIGR03046">
    <property type="entry name" value="PS_II_psbV2"/>
    <property type="match status" value="1"/>
</dbReference>
<gene>
    <name evidence="14" type="ORF">Mic7113_3727</name>
</gene>
<evidence type="ECO:0000256" key="9">
    <source>
        <dbReference type="ARBA" id="ARBA00023004"/>
    </source>
</evidence>
<feature type="domain" description="Cytochrome c" evidence="13">
    <location>
        <begin position="76"/>
        <end position="167"/>
    </location>
</feature>
<dbReference type="STRING" id="1173027.Mic7113_3727"/>
<evidence type="ECO:0000256" key="2">
    <source>
        <dbReference type="ARBA" id="ARBA00004170"/>
    </source>
</evidence>
<dbReference type="Proteomes" id="UP000010471">
    <property type="component" value="Chromosome"/>
</dbReference>
<evidence type="ECO:0000256" key="1">
    <source>
        <dbReference type="ARBA" id="ARBA00001926"/>
    </source>
</evidence>
<dbReference type="PATRIC" id="fig|1173027.3.peg.4101"/>
<organism evidence="14 15">
    <name type="scientific">Allocoleopsis franciscana PCC 7113</name>
    <dbReference type="NCBI Taxonomy" id="1173027"/>
    <lineage>
        <taxon>Bacteria</taxon>
        <taxon>Bacillati</taxon>
        <taxon>Cyanobacteriota</taxon>
        <taxon>Cyanophyceae</taxon>
        <taxon>Coleofasciculales</taxon>
        <taxon>Coleofasciculaceae</taxon>
        <taxon>Allocoleopsis</taxon>
        <taxon>Allocoleopsis franciscana</taxon>
    </lineage>
</organism>
<dbReference type="EMBL" id="CP003630">
    <property type="protein sequence ID" value="AFZ19447.1"/>
    <property type="molecule type" value="Genomic_DNA"/>
</dbReference>
<comment type="subcellular location">
    <subcellularLocation>
        <location evidence="2">Membrane</location>
        <topology evidence="2">Peripheral membrane protein</topology>
    </subcellularLocation>
</comment>
<comment type="cofactor">
    <cofactor evidence="1">
        <name>heme c</name>
        <dbReference type="ChEBI" id="CHEBI:61717"/>
    </cofactor>
</comment>
<evidence type="ECO:0000313" key="15">
    <source>
        <dbReference type="Proteomes" id="UP000010471"/>
    </source>
</evidence>
<keyword evidence="9 12" id="KW-0408">Iron</keyword>
<keyword evidence="11" id="KW-0604">Photosystem II</keyword>
<dbReference type="AlphaFoldDB" id="K9WIT7"/>
<evidence type="ECO:0000256" key="3">
    <source>
        <dbReference type="ARBA" id="ARBA00010433"/>
    </source>
</evidence>
<evidence type="ECO:0000256" key="5">
    <source>
        <dbReference type="ARBA" id="ARBA00022531"/>
    </source>
</evidence>
<dbReference type="Pfam" id="PF14495">
    <property type="entry name" value="Cytochrom_C550"/>
    <property type="match status" value="1"/>
</dbReference>
<dbReference type="GO" id="GO:0009523">
    <property type="term" value="C:photosystem II"/>
    <property type="evidence" value="ECO:0007669"/>
    <property type="project" value="UniProtKB-KW"/>
</dbReference>
<dbReference type="InterPro" id="IPR009056">
    <property type="entry name" value="Cyt_c-like_dom"/>
</dbReference>
<keyword evidence="8" id="KW-0249">Electron transport</keyword>
<sequence>MLTRSIQIPQVLHALRRQLFSVHFLLAAVIAVWGVFLVSSPAQAATDSYVRRYLDVKEPISLALDGKGQTKPFSGEDLSFGKELFEAHCLNCHVGGATLPDPTVSLALDTLAGATPPRDNINGIVNFLREPMTYDGSDLSFWCRQVSESWIPQEQIEKLAAFVLRAAQKAPGWGTSNF</sequence>
<keyword evidence="7 12" id="KW-0479">Metal-binding</keyword>
<dbReference type="GO" id="GO:0020037">
    <property type="term" value="F:heme binding"/>
    <property type="evidence" value="ECO:0007669"/>
    <property type="project" value="InterPro"/>
</dbReference>
<proteinExistence type="inferred from homology"/>
<evidence type="ECO:0000259" key="13">
    <source>
        <dbReference type="PROSITE" id="PS51007"/>
    </source>
</evidence>
<dbReference type="KEGG" id="mic:Mic7113_3727"/>
<keyword evidence="10" id="KW-0472">Membrane</keyword>
<dbReference type="GO" id="GO:0022904">
    <property type="term" value="P:respiratory electron transport chain"/>
    <property type="evidence" value="ECO:0007669"/>
    <property type="project" value="InterPro"/>
</dbReference>
<accession>K9WIT7</accession>
<keyword evidence="15" id="KW-1185">Reference proteome</keyword>
<evidence type="ECO:0000313" key="14">
    <source>
        <dbReference type="EMBL" id="AFZ19447.1"/>
    </source>
</evidence>
<evidence type="ECO:0000256" key="4">
    <source>
        <dbReference type="ARBA" id="ARBA00022448"/>
    </source>
</evidence>
<reference evidence="14 15" key="1">
    <citation type="submission" date="2012-06" db="EMBL/GenBank/DDBJ databases">
        <title>Finished chromosome of genome of Microcoleus sp. PCC 7113.</title>
        <authorList>
            <consortium name="US DOE Joint Genome Institute"/>
            <person name="Gugger M."/>
            <person name="Coursin T."/>
            <person name="Rippka R."/>
            <person name="Tandeau De Marsac N."/>
            <person name="Huntemann M."/>
            <person name="Wei C.-L."/>
            <person name="Han J."/>
            <person name="Detter J.C."/>
            <person name="Han C."/>
            <person name="Tapia R."/>
            <person name="Chen A."/>
            <person name="Kyrpides N."/>
            <person name="Mavromatis K."/>
            <person name="Markowitz V."/>
            <person name="Szeto E."/>
            <person name="Ivanova N."/>
            <person name="Pagani I."/>
            <person name="Pati A."/>
            <person name="Goodwin L."/>
            <person name="Nordberg H.P."/>
            <person name="Cantor M.N."/>
            <person name="Hua S.X."/>
            <person name="Woyke T."/>
            <person name="Kerfeld C.A."/>
        </authorList>
    </citation>
    <scope>NUCLEOTIDE SEQUENCE [LARGE SCALE GENOMIC DNA]</scope>
    <source>
        <strain evidence="14 15">PCC 7113</strain>
    </source>
</reference>
<keyword evidence="5" id="KW-0602">Photosynthesis</keyword>
<dbReference type="GO" id="GO:0009055">
    <property type="term" value="F:electron transfer activity"/>
    <property type="evidence" value="ECO:0007669"/>
    <property type="project" value="InterPro"/>
</dbReference>
<keyword evidence="6 12" id="KW-0349">Heme</keyword>
<dbReference type="PROSITE" id="PS51007">
    <property type="entry name" value="CYTC"/>
    <property type="match status" value="1"/>
</dbReference>
<dbReference type="HOGENOM" id="CLU_104149_0_0_3"/>
<dbReference type="InterPro" id="IPR036909">
    <property type="entry name" value="Cyt_c-like_dom_sf"/>
</dbReference>
<dbReference type="Gene3D" id="1.10.760.10">
    <property type="entry name" value="Cytochrome c-like domain"/>
    <property type="match status" value="1"/>
</dbReference>
<evidence type="ECO:0000256" key="7">
    <source>
        <dbReference type="ARBA" id="ARBA00022723"/>
    </source>
</evidence>
<dbReference type="GO" id="GO:0015979">
    <property type="term" value="P:photosynthesis"/>
    <property type="evidence" value="ECO:0007669"/>
    <property type="project" value="UniProtKB-KW"/>
</dbReference>
<evidence type="ECO:0000256" key="12">
    <source>
        <dbReference type="PROSITE-ProRule" id="PRU00433"/>
    </source>
</evidence>
<dbReference type="RefSeq" id="WP_015183588.1">
    <property type="nucleotide sequence ID" value="NC_019738.1"/>
</dbReference>
<name>K9WIT7_9CYAN</name>
<dbReference type="InterPro" id="IPR016003">
    <property type="entry name" value="PsbV_cyt_c550-like"/>
</dbReference>
<evidence type="ECO:0000256" key="10">
    <source>
        <dbReference type="ARBA" id="ARBA00023136"/>
    </source>
</evidence>
<evidence type="ECO:0000256" key="8">
    <source>
        <dbReference type="ARBA" id="ARBA00022982"/>
    </source>
</evidence>
<dbReference type="GO" id="GO:0005506">
    <property type="term" value="F:iron ion binding"/>
    <property type="evidence" value="ECO:0007669"/>
    <property type="project" value="InterPro"/>
</dbReference>
<protein>
    <submittedName>
        <fullName evidence="14">Photosystem II cytochrome PsbV2</fullName>
    </submittedName>
</protein>
<comment type="similarity">
    <text evidence="3">Belongs to the cytochrome c family. PsbV subfamily.</text>
</comment>